<dbReference type="Pfam" id="PF00593">
    <property type="entry name" value="TonB_dep_Rec_b-barrel"/>
    <property type="match status" value="1"/>
</dbReference>
<dbReference type="InterPro" id="IPR036942">
    <property type="entry name" value="Beta-barrel_TonB_sf"/>
</dbReference>
<dbReference type="Pfam" id="PF07715">
    <property type="entry name" value="Plug"/>
    <property type="match status" value="1"/>
</dbReference>
<keyword evidence="13" id="KW-0732">Signal</keyword>
<keyword evidence="8 12" id="KW-0798">TonB box</keyword>
<evidence type="ECO:0000256" key="9">
    <source>
        <dbReference type="ARBA" id="ARBA00023136"/>
    </source>
</evidence>
<dbReference type="InterPro" id="IPR012910">
    <property type="entry name" value="Plug_dom"/>
</dbReference>
<dbReference type="AlphaFoldDB" id="A0A6G6Y856"/>
<evidence type="ECO:0000313" key="17">
    <source>
        <dbReference type="Proteomes" id="UP000501568"/>
    </source>
</evidence>
<evidence type="ECO:0000256" key="8">
    <source>
        <dbReference type="ARBA" id="ARBA00023077"/>
    </source>
</evidence>
<dbReference type="RefSeq" id="WP_165327764.1">
    <property type="nucleotide sequence ID" value="NZ_CP049109.1"/>
</dbReference>
<dbReference type="PANTHER" id="PTHR32552:SF81">
    <property type="entry name" value="TONB-DEPENDENT OUTER MEMBRANE RECEPTOR"/>
    <property type="match status" value="1"/>
</dbReference>
<evidence type="ECO:0000256" key="3">
    <source>
        <dbReference type="ARBA" id="ARBA00022452"/>
    </source>
</evidence>
<evidence type="ECO:0000256" key="1">
    <source>
        <dbReference type="ARBA" id="ARBA00004571"/>
    </source>
</evidence>
<keyword evidence="5 11" id="KW-0812">Transmembrane</keyword>
<evidence type="ECO:0000256" key="2">
    <source>
        <dbReference type="ARBA" id="ARBA00022448"/>
    </source>
</evidence>
<gene>
    <name evidence="16" type="ORF">G5C33_13820</name>
</gene>
<keyword evidence="4" id="KW-0410">Iron transport</keyword>
<dbReference type="PROSITE" id="PS52016">
    <property type="entry name" value="TONB_DEPENDENT_REC_3"/>
    <property type="match status" value="1"/>
</dbReference>
<keyword evidence="6" id="KW-0408">Iron</keyword>
<dbReference type="Gene3D" id="2.40.170.20">
    <property type="entry name" value="TonB-dependent receptor, beta-barrel domain"/>
    <property type="match status" value="1"/>
</dbReference>
<feature type="domain" description="TonB-dependent receptor-like beta-barrel" evidence="14">
    <location>
        <begin position="270"/>
        <end position="723"/>
    </location>
</feature>
<proteinExistence type="inferred from homology"/>
<keyword evidence="2 11" id="KW-0813">Transport</keyword>
<keyword evidence="7" id="KW-0406">Ion transport</keyword>
<dbReference type="GO" id="GO:0009279">
    <property type="term" value="C:cell outer membrane"/>
    <property type="evidence" value="ECO:0007669"/>
    <property type="project" value="UniProtKB-SubCell"/>
</dbReference>
<comment type="similarity">
    <text evidence="11 12">Belongs to the TonB-dependent receptor family.</text>
</comment>
<evidence type="ECO:0000256" key="7">
    <source>
        <dbReference type="ARBA" id="ARBA00023065"/>
    </source>
</evidence>
<evidence type="ECO:0000313" key="16">
    <source>
        <dbReference type="EMBL" id="QIG80756.1"/>
    </source>
</evidence>
<organism evidence="16 17">
    <name type="scientific">Stakelama tenebrarum</name>
    <dbReference type="NCBI Taxonomy" id="2711215"/>
    <lineage>
        <taxon>Bacteria</taxon>
        <taxon>Pseudomonadati</taxon>
        <taxon>Pseudomonadota</taxon>
        <taxon>Alphaproteobacteria</taxon>
        <taxon>Sphingomonadales</taxon>
        <taxon>Sphingomonadaceae</taxon>
        <taxon>Stakelama</taxon>
    </lineage>
</organism>
<evidence type="ECO:0000256" key="13">
    <source>
        <dbReference type="SAM" id="SignalP"/>
    </source>
</evidence>
<evidence type="ECO:0000259" key="14">
    <source>
        <dbReference type="Pfam" id="PF00593"/>
    </source>
</evidence>
<feature type="signal peptide" evidence="13">
    <location>
        <begin position="1"/>
        <end position="35"/>
    </location>
</feature>
<evidence type="ECO:0000256" key="6">
    <source>
        <dbReference type="ARBA" id="ARBA00023004"/>
    </source>
</evidence>
<dbReference type="PANTHER" id="PTHR32552">
    <property type="entry name" value="FERRICHROME IRON RECEPTOR-RELATED"/>
    <property type="match status" value="1"/>
</dbReference>
<evidence type="ECO:0000256" key="10">
    <source>
        <dbReference type="ARBA" id="ARBA00023237"/>
    </source>
</evidence>
<reference evidence="16 17" key="1">
    <citation type="submission" date="2020-02" db="EMBL/GenBank/DDBJ databases">
        <authorList>
            <person name="Zheng R.K."/>
            <person name="Sun C.M."/>
        </authorList>
    </citation>
    <scope>NUCLEOTIDE SEQUENCE [LARGE SCALE GENOMIC DNA]</scope>
    <source>
        <strain evidence="17">zrk23</strain>
    </source>
</reference>
<keyword evidence="17" id="KW-1185">Reference proteome</keyword>
<evidence type="ECO:0000256" key="11">
    <source>
        <dbReference type="PROSITE-ProRule" id="PRU01360"/>
    </source>
</evidence>
<protein>
    <submittedName>
        <fullName evidence="16">TonB-dependent receptor</fullName>
    </submittedName>
</protein>
<feature type="chain" id="PRO_5026210908" evidence="13">
    <location>
        <begin position="36"/>
        <end position="757"/>
    </location>
</feature>
<keyword evidence="10 11" id="KW-0998">Cell outer membrane</keyword>
<evidence type="ECO:0000256" key="12">
    <source>
        <dbReference type="RuleBase" id="RU003357"/>
    </source>
</evidence>
<comment type="subcellular location">
    <subcellularLocation>
        <location evidence="1 11">Cell outer membrane</location>
        <topology evidence="1 11">Multi-pass membrane protein</topology>
    </subcellularLocation>
</comment>
<keyword evidence="9 11" id="KW-0472">Membrane</keyword>
<keyword evidence="16" id="KW-0675">Receptor</keyword>
<evidence type="ECO:0000256" key="5">
    <source>
        <dbReference type="ARBA" id="ARBA00022692"/>
    </source>
</evidence>
<evidence type="ECO:0000259" key="15">
    <source>
        <dbReference type="Pfam" id="PF07715"/>
    </source>
</evidence>
<dbReference type="SUPFAM" id="SSF56935">
    <property type="entry name" value="Porins"/>
    <property type="match status" value="1"/>
</dbReference>
<dbReference type="CDD" id="cd01347">
    <property type="entry name" value="ligand_gated_channel"/>
    <property type="match status" value="1"/>
</dbReference>
<dbReference type="KEGG" id="spzr:G5C33_13820"/>
<dbReference type="InterPro" id="IPR000531">
    <property type="entry name" value="Beta-barrel_TonB"/>
</dbReference>
<sequence>MMNPNRVAFGGRWLCHTALGALVAGAAFAPGIALAQDSETPVVAEQDMASEIVVTAQRRSESIQDVPISVAAFDQEALATLGIDSTDALQFGTPGITNTQTAGDGISAIYIRGVGTGYSGPGLEGSVAFYLDDIYLQTQTSAAQAAVDVEQIEVLKGPQGTLYGRNATGGAIVVTTRDPRLGVTEGYVSAGYGNLNWTREEAVLNLPVAPTVAIRTVGYFEHRDGYVENVAFPDEEKSGSGAGETWGGRLKMLWEPDTQFRALAMFSYDRRDGNGAIHSLRYNGDGTPTNLGFYETSQSPAREGGGGDDTDALLAALTLEYNADRWTLSNTFAYRRTRAYGCTDNDGLPGENLYFCSVSQRSPNPGDADGKRDDTITNELRFVSDFGGPLDVTVGGFFERNKARFVGRIGGVNWFGSTTPTFDNHDDLTAYSVYGEVYYNLTPALRLTGGVRYTREEKYHSVLNDMDARNMLSGGGALPPAFQDGEVSFDNFSPRAVISYDAGDVNLYASYNRGFKSGGFNSPSLTLDPPLDPETIDAFEIGAKYRSPDGTLRLDTAGYYYDWKDVQVAFITGGGAGILQQNAAGSEIYGAEVNMNWAPVRAIRVNLGLAYTHARFTSFPNAAVYNIVGGALTATAEDLKGFRLPHAPDFTANGSITYNWEAAGGWTGHLTAAARYTTEYDYTAGAGGELRASRQEAFTLVDLTGSALAPDGHLEWGFFVSNLLGKEYYSLVSTGDTGVYMTPAAPRTGGVTVTYHF</sequence>
<dbReference type="InterPro" id="IPR039426">
    <property type="entry name" value="TonB-dep_rcpt-like"/>
</dbReference>
<accession>A0A6G6Y856</accession>
<dbReference type="EMBL" id="CP049109">
    <property type="protein sequence ID" value="QIG80756.1"/>
    <property type="molecule type" value="Genomic_DNA"/>
</dbReference>
<dbReference type="GO" id="GO:0006826">
    <property type="term" value="P:iron ion transport"/>
    <property type="evidence" value="ECO:0007669"/>
    <property type="project" value="UniProtKB-KW"/>
</dbReference>
<keyword evidence="3 11" id="KW-1134">Transmembrane beta strand</keyword>
<dbReference type="Proteomes" id="UP000501568">
    <property type="component" value="Chromosome"/>
</dbReference>
<name>A0A6G6Y856_9SPHN</name>
<feature type="domain" description="TonB-dependent receptor plug" evidence="15">
    <location>
        <begin position="63"/>
        <end position="171"/>
    </location>
</feature>
<evidence type="ECO:0000256" key="4">
    <source>
        <dbReference type="ARBA" id="ARBA00022496"/>
    </source>
</evidence>